<protein>
    <submittedName>
        <fullName evidence="1">Uncharacterized protein</fullName>
    </submittedName>
</protein>
<organism evidence="1 2">
    <name type="scientific">Paenibacillus albidus</name>
    <dbReference type="NCBI Taxonomy" id="2041023"/>
    <lineage>
        <taxon>Bacteria</taxon>
        <taxon>Bacillati</taxon>
        <taxon>Bacillota</taxon>
        <taxon>Bacilli</taxon>
        <taxon>Bacillales</taxon>
        <taxon>Paenibacillaceae</taxon>
        <taxon>Paenibacillus</taxon>
    </lineage>
</organism>
<gene>
    <name evidence="1" type="ORF">GCM10010912_46890</name>
</gene>
<sequence length="56" mass="6292">MNLKNHCLKRAVVFFNRPYLGFYQGSIYSGGNLAVFTSYAYDYEAVSSNADRLSTA</sequence>
<comment type="caution">
    <text evidence="1">The sequence shown here is derived from an EMBL/GenBank/DDBJ whole genome shotgun (WGS) entry which is preliminary data.</text>
</comment>
<name>A0A917CSS7_9BACL</name>
<dbReference type="AlphaFoldDB" id="A0A917CSS7"/>
<evidence type="ECO:0000313" key="2">
    <source>
        <dbReference type="Proteomes" id="UP000637643"/>
    </source>
</evidence>
<dbReference type="Proteomes" id="UP000637643">
    <property type="component" value="Unassembled WGS sequence"/>
</dbReference>
<keyword evidence="2" id="KW-1185">Reference proteome</keyword>
<accession>A0A917CSS7</accession>
<proteinExistence type="predicted"/>
<dbReference type="EMBL" id="BMKR01000024">
    <property type="protein sequence ID" value="GGF96722.1"/>
    <property type="molecule type" value="Genomic_DNA"/>
</dbReference>
<reference evidence="1" key="2">
    <citation type="submission" date="2020-09" db="EMBL/GenBank/DDBJ databases">
        <authorList>
            <person name="Sun Q."/>
            <person name="Zhou Y."/>
        </authorList>
    </citation>
    <scope>NUCLEOTIDE SEQUENCE</scope>
    <source>
        <strain evidence="1">CGMCC 1.16134</strain>
    </source>
</reference>
<evidence type="ECO:0000313" key="1">
    <source>
        <dbReference type="EMBL" id="GGF96722.1"/>
    </source>
</evidence>
<reference evidence="1" key="1">
    <citation type="journal article" date="2014" name="Int. J. Syst. Evol. Microbiol.">
        <title>Complete genome sequence of Corynebacterium casei LMG S-19264T (=DSM 44701T), isolated from a smear-ripened cheese.</title>
        <authorList>
            <consortium name="US DOE Joint Genome Institute (JGI-PGF)"/>
            <person name="Walter F."/>
            <person name="Albersmeier A."/>
            <person name="Kalinowski J."/>
            <person name="Ruckert C."/>
        </authorList>
    </citation>
    <scope>NUCLEOTIDE SEQUENCE</scope>
    <source>
        <strain evidence="1">CGMCC 1.16134</strain>
    </source>
</reference>